<protein>
    <submittedName>
        <fullName evidence="1">Uncharacterized protein</fullName>
    </submittedName>
</protein>
<keyword evidence="2" id="KW-1185">Reference proteome</keyword>
<evidence type="ECO:0000313" key="1">
    <source>
        <dbReference type="EMBL" id="EXI65048.1"/>
    </source>
</evidence>
<sequence>MDMPDDPAKRFLSCSAGSLVDADSPEIEFLQTQLAVIEDYLRHFPDDQRDFRALAWIEAHACAYRQQWQVQAANRRDCWLSA</sequence>
<dbReference type="EMBL" id="JFAX01000029">
    <property type="protein sequence ID" value="EXI65048.1"/>
    <property type="molecule type" value="Genomic_DNA"/>
</dbReference>
<comment type="caution">
    <text evidence="1">The sequence shown here is derived from an EMBL/GenBank/DDBJ whole genome shotgun (WGS) entry which is preliminary data.</text>
</comment>
<dbReference type="AlphaFoldDB" id="A0A011M644"/>
<accession>A0A011M644</accession>
<evidence type="ECO:0000313" key="2">
    <source>
        <dbReference type="Proteomes" id="UP000020218"/>
    </source>
</evidence>
<reference evidence="1" key="1">
    <citation type="submission" date="2014-02" db="EMBL/GenBank/DDBJ databases">
        <title>Expanding our view of genomic diversity in Candidatus Accumulibacter clades.</title>
        <authorList>
            <person name="Skennerton C.T."/>
            <person name="Barr J.J."/>
            <person name="Slater F.R."/>
            <person name="Bond P.L."/>
            <person name="Tyson G.W."/>
        </authorList>
    </citation>
    <scope>NUCLEOTIDE SEQUENCE [LARGE SCALE GENOMIC DNA]</scope>
</reference>
<gene>
    <name evidence="1" type="ORF">AW08_03501</name>
</gene>
<dbReference type="PATRIC" id="fig|1454001.3.peg.3539"/>
<dbReference type="Proteomes" id="UP000020218">
    <property type="component" value="Unassembled WGS sequence"/>
</dbReference>
<organism evidence="1 2">
    <name type="scientific">Candidatus Accumulibacter adjunctus</name>
    <dbReference type="NCBI Taxonomy" id="1454001"/>
    <lineage>
        <taxon>Bacteria</taxon>
        <taxon>Pseudomonadati</taxon>
        <taxon>Pseudomonadota</taxon>
        <taxon>Betaproteobacteria</taxon>
        <taxon>Candidatus Accumulibacter</taxon>
    </lineage>
</organism>
<name>A0A011M644_9PROT</name>
<proteinExistence type="predicted"/>